<dbReference type="InterPro" id="IPR016193">
    <property type="entry name" value="Cytidine_deaminase-like"/>
</dbReference>
<name>E1QEG6_DESB2</name>
<keyword evidence="6 8" id="KW-0862">Zinc</keyword>
<dbReference type="NCBIfam" id="NF008113">
    <property type="entry name" value="PRK10860.1"/>
    <property type="match status" value="1"/>
</dbReference>
<keyword evidence="4 8" id="KW-0479">Metal-binding</keyword>
<dbReference type="HOGENOM" id="CLU_025810_3_2_7"/>
<dbReference type="Gene3D" id="3.40.140.10">
    <property type="entry name" value="Cytidine Deaminase, domain 2"/>
    <property type="match status" value="1"/>
</dbReference>
<feature type="domain" description="CMP/dCMP-type deaminase" evidence="9">
    <location>
        <begin position="11"/>
        <end position="123"/>
    </location>
</feature>
<dbReference type="STRING" id="644282.Deba_0580"/>
<dbReference type="HAMAP" id="MF_00972">
    <property type="entry name" value="tRNA_aden_deaminase"/>
    <property type="match status" value="1"/>
</dbReference>
<dbReference type="Pfam" id="PF00383">
    <property type="entry name" value="dCMP_cyt_deam_1"/>
    <property type="match status" value="1"/>
</dbReference>
<dbReference type="PANTHER" id="PTHR11079:SF202">
    <property type="entry name" value="TRNA-SPECIFIC ADENOSINE DEAMINASE"/>
    <property type="match status" value="1"/>
</dbReference>
<reference evidence="10 11" key="1">
    <citation type="journal article" date="2010" name="Stand. Genomic Sci.">
        <title>Complete genome sequence of Desulfarculus baarsii type strain (2st14).</title>
        <authorList>
            <person name="Sun H."/>
            <person name="Spring S."/>
            <person name="Lapidus A."/>
            <person name="Davenport K."/>
            <person name="Del Rio T.G."/>
            <person name="Tice H."/>
            <person name="Nolan M."/>
            <person name="Copeland A."/>
            <person name="Cheng J.F."/>
            <person name="Lucas S."/>
            <person name="Tapia R."/>
            <person name="Goodwin L."/>
            <person name="Pitluck S."/>
            <person name="Ivanova N."/>
            <person name="Pagani I."/>
            <person name="Mavromatis K."/>
            <person name="Ovchinnikova G."/>
            <person name="Pati A."/>
            <person name="Chen A."/>
            <person name="Palaniappan K."/>
            <person name="Hauser L."/>
            <person name="Chang Y.J."/>
            <person name="Jeffries C.D."/>
            <person name="Detter J.C."/>
            <person name="Han C."/>
            <person name="Rohde M."/>
            <person name="Brambilla E."/>
            <person name="Goker M."/>
            <person name="Woyke T."/>
            <person name="Bristow J."/>
            <person name="Eisen J.A."/>
            <person name="Markowitz V."/>
            <person name="Hugenholtz P."/>
            <person name="Kyrpides N.C."/>
            <person name="Klenk H.P."/>
            <person name="Land M."/>
        </authorList>
    </citation>
    <scope>NUCLEOTIDE SEQUENCE [LARGE SCALE GENOMIC DNA]</scope>
    <source>
        <strain evidence="11">ATCC 33931 / DSM 2075 / LMG 7858 / VKM B-1802 / 2st14</strain>
    </source>
</reference>
<proteinExistence type="inferred from homology"/>
<dbReference type="EMBL" id="CP002085">
    <property type="protein sequence ID" value="ADK83952.1"/>
    <property type="molecule type" value="Genomic_DNA"/>
</dbReference>
<dbReference type="PROSITE" id="PS51747">
    <property type="entry name" value="CYT_DCMP_DEAMINASES_2"/>
    <property type="match status" value="1"/>
</dbReference>
<keyword evidence="5 8" id="KW-0378">Hydrolase</keyword>
<evidence type="ECO:0000256" key="6">
    <source>
        <dbReference type="ARBA" id="ARBA00022833"/>
    </source>
</evidence>
<dbReference type="PANTHER" id="PTHR11079">
    <property type="entry name" value="CYTOSINE DEAMINASE FAMILY MEMBER"/>
    <property type="match status" value="1"/>
</dbReference>
<dbReference type="InterPro" id="IPR016192">
    <property type="entry name" value="APOBEC/CMP_deaminase_Zn-bd"/>
</dbReference>
<dbReference type="InterPro" id="IPR028883">
    <property type="entry name" value="tRNA_aden_deaminase"/>
</dbReference>
<dbReference type="CDD" id="cd01285">
    <property type="entry name" value="nucleoside_deaminase"/>
    <property type="match status" value="1"/>
</dbReference>
<gene>
    <name evidence="8" type="primary">tadA</name>
    <name evidence="10" type="ordered locus">Deba_0580</name>
</gene>
<keyword evidence="11" id="KW-1185">Reference proteome</keyword>
<dbReference type="RefSeq" id="WP_013257407.1">
    <property type="nucleotide sequence ID" value="NC_014365.1"/>
</dbReference>
<evidence type="ECO:0000313" key="10">
    <source>
        <dbReference type="EMBL" id="ADK83952.1"/>
    </source>
</evidence>
<sequence length="171" mass="18046">MSAPTPAQLAQADRRHMALCLRLARRAARLGETPIGAVLVDAAGRVLAAHGNRAISHTDPTAHAEMLVLRQAAAAMGNYRLVGSTLYVSLEPCPMCAGAIVWARVRRVVYGAADPKAGALGSALDLSRQPGLNHRPIVEGGLLAEESAALLREFFQSRRGKAKASPLHGET</sequence>
<feature type="binding site" evidence="8">
    <location>
        <position position="63"/>
    </location>
    <ligand>
        <name>Zn(2+)</name>
        <dbReference type="ChEBI" id="CHEBI:29105"/>
        <note>catalytic</note>
    </ligand>
</feature>
<dbReference type="Proteomes" id="UP000009047">
    <property type="component" value="Chromosome"/>
</dbReference>
<feature type="binding site" evidence="8">
    <location>
        <position position="96"/>
    </location>
    <ligand>
        <name>Zn(2+)</name>
        <dbReference type="ChEBI" id="CHEBI:29105"/>
        <note>catalytic</note>
    </ligand>
</feature>
<dbReference type="KEGG" id="dbr:Deba_0580"/>
<dbReference type="SUPFAM" id="SSF53927">
    <property type="entry name" value="Cytidine deaminase-like"/>
    <property type="match status" value="1"/>
</dbReference>
<dbReference type="InterPro" id="IPR002125">
    <property type="entry name" value="CMP_dCMP_dom"/>
</dbReference>
<evidence type="ECO:0000256" key="2">
    <source>
        <dbReference type="ARBA" id="ARBA00011738"/>
    </source>
</evidence>
<comment type="cofactor">
    <cofactor evidence="8">
        <name>Zn(2+)</name>
        <dbReference type="ChEBI" id="CHEBI:29105"/>
    </cofactor>
    <text evidence="8">Binds 1 zinc ion per subunit.</text>
</comment>
<dbReference type="AlphaFoldDB" id="E1QEG6"/>
<dbReference type="GO" id="GO:0002100">
    <property type="term" value="P:tRNA wobble adenosine to inosine editing"/>
    <property type="evidence" value="ECO:0007669"/>
    <property type="project" value="UniProtKB-UniRule"/>
</dbReference>
<evidence type="ECO:0000256" key="7">
    <source>
        <dbReference type="ARBA" id="ARBA00048045"/>
    </source>
</evidence>
<comment type="subunit">
    <text evidence="2 8">Homodimer.</text>
</comment>
<dbReference type="GO" id="GO:0052717">
    <property type="term" value="F:tRNA-specific adenosine-34 deaminase activity"/>
    <property type="evidence" value="ECO:0007669"/>
    <property type="project" value="UniProtKB-UniRule"/>
</dbReference>
<evidence type="ECO:0000313" key="11">
    <source>
        <dbReference type="Proteomes" id="UP000009047"/>
    </source>
</evidence>
<accession>E1QEG6</accession>
<feature type="binding site" evidence="8">
    <location>
        <position position="93"/>
    </location>
    <ligand>
        <name>Zn(2+)</name>
        <dbReference type="ChEBI" id="CHEBI:29105"/>
        <note>catalytic</note>
    </ligand>
</feature>
<evidence type="ECO:0000256" key="3">
    <source>
        <dbReference type="ARBA" id="ARBA00022694"/>
    </source>
</evidence>
<organism evidence="10 11">
    <name type="scientific">Desulfarculus baarsii (strain ATCC 33931 / DSM 2075 / LMG 7858 / VKM B-1802 / 2st14)</name>
    <dbReference type="NCBI Taxonomy" id="644282"/>
    <lineage>
        <taxon>Bacteria</taxon>
        <taxon>Pseudomonadati</taxon>
        <taxon>Thermodesulfobacteriota</taxon>
        <taxon>Desulfarculia</taxon>
        <taxon>Desulfarculales</taxon>
        <taxon>Desulfarculaceae</taxon>
        <taxon>Desulfarculus</taxon>
    </lineage>
</organism>
<protein>
    <recommendedName>
        <fullName evidence="8">tRNA-specific adenosine deaminase</fullName>
        <ecNumber evidence="8">3.5.4.33</ecNumber>
    </recommendedName>
</protein>
<comment type="function">
    <text evidence="8">Catalyzes the deamination of adenosine to inosine at the wobble position 34 of tRNA(Arg2).</text>
</comment>
<feature type="active site" description="Proton donor" evidence="8">
    <location>
        <position position="65"/>
    </location>
</feature>
<keyword evidence="3 8" id="KW-0819">tRNA processing</keyword>
<comment type="catalytic activity">
    <reaction evidence="7 8">
        <text>adenosine(34) in tRNA + H2O + H(+) = inosine(34) in tRNA + NH4(+)</text>
        <dbReference type="Rhea" id="RHEA:43168"/>
        <dbReference type="Rhea" id="RHEA-COMP:10373"/>
        <dbReference type="Rhea" id="RHEA-COMP:10374"/>
        <dbReference type="ChEBI" id="CHEBI:15377"/>
        <dbReference type="ChEBI" id="CHEBI:15378"/>
        <dbReference type="ChEBI" id="CHEBI:28938"/>
        <dbReference type="ChEBI" id="CHEBI:74411"/>
        <dbReference type="ChEBI" id="CHEBI:82852"/>
        <dbReference type="EC" id="3.5.4.33"/>
    </reaction>
</comment>
<evidence type="ECO:0000259" key="9">
    <source>
        <dbReference type="PROSITE" id="PS51747"/>
    </source>
</evidence>
<evidence type="ECO:0000256" key="4">
    <source>
        <dbReference type="ARBA" id="ARBA00022723"/>
    </source>
</evidence>
<evidence type="ECO:0000256" key="5">
    <source>
        <dbReference type="ARBA" id="ARBA00022801"/>
    </source>
</evidence>
<dbReference type="eggNOG" id="COG0590">
    <property type="taxonomic scope" value="Bacteria"/>
</dbReference>
<dbReference type="PROSITE" id="PS00903">
    <property type="entry name" value="CYT_DCMP_DEAMINASES_1"/>
    <property type="match status" value="1"/>
</dbReference>
<evidence type="ECO:0000256" key="1">
    <source>
        <dbReference type="ARBA" id="ARBA00010669"/>
    </source>
</evidence>
<dbReference type="EC" id="3.5.4.33" evidence="8"/>
<comment type="similarity">
    <text evidence="1">Belongs to the cytidine and deoxycytidylate deaminase family. ADAT2 subfamily.</text>
</comment>
<dbReference type="GO" id="GO:0008270">
    <property type="term" value="F:zinc ion binding"/>
    <property type="evidence" value="ECO:0007669"/>
    <property type="project" value="UniProtKB-UniRule"/>
</dbReference>
<evidence type="ECO:0000256" key="8">
    <source>
        <dbReference type="HAMAP-Rule" id="MF_00972"/>
    </source>
</evidence>